<dbReference type="GeneID" id="41900699"/>
<protein>
    <submittedName>
        <fullName evidence="3">Bro11</fullName>
    </submittedName>
</protein>
<accession>A0A171PVI0</accession>
<dbReference type="KEGG" id="vg:41900699"/>
<evidence type="ECO:0000259" key="2">
    <source>
        <dbReference type="PROSITE" id="PS51750"/>
    </source>
</evidence>
<dbReference type="EMBL" id="KJ755191">
    <property type="protein sequence ID" value="AJP09063.1"/>
    <property type="molecule type" value="Genomic_DNA"/>
</dbReference>
<dbReference type="Proteomes" id="UP000232922">
    <property type="component" value="Genome"/>
</dbReference>
<dbReference type="SMART" id="SM01040">
    <property type="entry name" value="Bro-N"/>
    <property type="match status" value="1"/>
</dbReference>
<name>A0A171PVI0_9VIRU</name>
<evidence type="ECO:0000313" key="3">
    <source>
        <dbReference type="EMBL" id="AJP09063.1"/>
    </source>
</evidence>
<feature type="domain" description="Bro-N" evidence="2">
    <location>
        <begin position="1"/>
        <end position="119"/>
    </location>
</feature>
<proteinExistence type="predicted"/>
<dbReference type="PANTHER" id="PTHR36180:SF2">
    <property type="entry name" value="BRO FAMILY PROTEIN"/>
    <property type="match status" value="1"/>
</dbReference>
<keyword evidence="1" id="KW-0175">Coiled coil</keyword>
<organism evidence="3 4">
    <name type="scientific">Heliothis virescens ascovirus 3f</name>
    <dbReference type="NCBI Taxonomy" id="328614"/>
    <lineage>
        <taxon>Viruses</taxon>
        <taxon>Varidnaviria</taxon>
        <taxon>Bamfordvirae</taxon>
        <taxon>Nucleocytoviricota</taxon>
        <taxon>Megaviricetes</taxon>
        <taxon>Pimascovirales</taxon>
        <taxon>Pimascovirales incertae sedis</taxon>
        <taxon>Ascoviridae</taxon>
        <taxon>Ascovirus</taxon>
        <taxon>Ascovirus hvav3a</taxon>
    </lineage>
</organism>
<dbReference type="InterPro" id="IPR003497">
    <property type="entry name" value="BRO_N_domain"/>
</dbReference>
<feature type="coiled-coil region" evidence="1">
    <location>
        <begin position="135"/>
        <end position="169"/>
    </location>
</feature>
<evidence type="ECO:0000256" key="1">
    <source>
        <dbReference type="SAM" id="Coils"/>
    </source>
</evidence>
<sequence>MSIIKKSYKVSDNNSFDVHIYFCDNGILLFKAKDAALALKFTDTDKAIRNHVDDCDKIEWSKVPPSRRDLAIPPNWQPRTLFINESGLFSLILSSRTKESKVFRHWVTSEVLPSIRNTGRYELGATSSSSSSSTIAEYDKKLSDAQMQLMQSRLEVANLQTKMSKYDAELTQTVAKYDAELARVRTELALRNRDLAAERSSAAQKLVIVQSECDLRVAEIRERFAIKEIENARLMATGNTALNQLGGTALLVRDTAAYGERLRNRLNMVNGRVVPDIRTTNPDKFHCLVIYYMVAADVLRMIARRIQIAQHTRDLKLTASSSTTPRRRQRRTSTSDEYLLHGTLLVKRDCPNPLILWNKIRDANPLQFYGVRYINGTARTECEFMNEAELRAQYESEDETTLAWLKTLGVSDADECVAECHLSHEQALARIKSAVDECDDQSVIVNEDNRPPSADNVSYTPEEVYDAVSLIRDRGRMVNITNNYNFFGSPPRPSLVPPPPPPYEQ</sequence>
<reference evidence="4" key="1">
    <citation type="submission" date="2014-04" db="EMBL/GenBank/DDBJ databases">
        <authorList>
            <person name="Wei Y."/>
            <person name="Huang G."/>
            <person name="Cheng X."/>
        </authorList>
    </citation>
    <scope>NUCLEOTIDE SEQUENCE [LARGE SCALE GENOMIC DNA]</scope>
</reference>
<dbReference type="PANTHER" id="PTHR36180">
    <property type="entry name" value="DNA-BINDING PROTEIN-RELATED-RELATED"/>
    <property type="match status" value="1"/>
</dbReference>
<evidence type="ECO:0000313" key="4">
    <source>
        <dbReference type="Proteomes" id="UP000232922"/>
    </source>
</evidence>
<dbReference type="PROSITE" id="PS51750">
    <property type="entry name" value="BRO_N"/>
    <property type="match status" value="1"/>
</dbReference>
<dbReference type="Pfam" id="PF02498">
    <property type="entry name" value="Bro-N"/>
    <property type="match status" value="1"/>
</dbReference>
<dbReference type="RefSeq" id="YP_009701563.1">
    <property type="nucleotide sequence ID" value="NC_044938.1"/>
</dbReference>